<gene>
    <name evidence="1" type="ORF">FHS18_003899</name>
</gene>
<reference evidence="1 2" key="1">
    <citation type="submission" date="2020-08" db="EMBL/GenBank/DDBJ databases">
        <title>Genomic Encyclopedia of Type Strains, Phase III (KMG-III): the genomes of soil and plant-associated and newly described type strains.</title>
        <authorList>
            <person name="Whitman W."/>
        </authorList>
    </citation>
    <scope>NUCLEOTIDE SEQUENCE [LARGE SCALE GENOMIC DNA]</scope>
    <source>
        <strain evidence="1 2">CECT 5862</strain>
    </source>
</reference>
<keyword evidence="2" id="KW-1185">Reference proteome</keyword>
<evidence type="ECO:0000313" key="1">
    <source>
        <dbReference type="EMBL" id="MBB3111831.1"/>
    </source>
</evidence>
<dbReference type="RefSeq" id="WP_183601691.1">
    <property type="nucleotide sequence ID" value="NZ_JACHXK010000009.1"/>
</dbReference>
<name>A0A7W5B185_9BACL</name>
<evidence type="ECO:0000313" key="2">
    <source>
        <dbReference type="Proteomes" id="UP000570361"/>
    </source>
</evidence>
<comment type="caution">
    <text evidence="1">The sequence shown here is derived from an EMBL/GenBank/DDBJ whole genome shotgun (WGS) entry which is preliminary data.</text>
</comment>
<dbReference type="EMBL" id="JACHXK010000009">
    <property type="protein sequence ID" value="MBB3111831.1"/>
    <property type="molecule type" value="Genomic_DNA"/>
</dbReference>
<dbReference type="AlphaFoldDB" id="A0A7W5B185"/>
<sequence length="87" mass="9765">MAQIQVAYTSIIDRAFVLHGKLLEGKLVPGSSLYIPLDRYSQLAGAVSRVEYQDDAKLWDIVIVCPDHEEAELLEMLIIHDEVLEVA</sequence>
<proteinExistence type="predicted"/>
<protein>
    <submittedName>
        <fullName evidence="1">Uncharacterized protein</fullName>
    </submittedName>
</protein>
<organism evidence="1 2">
    <name type="scientific">Paenibacillus phyllosphaerae</name>
    <dbReference type="NCBI Taxonomy" id="274593"/>
    <lineage>
        <taxon>Bacteria</taxon>
        <taxon>Bacillati</taxon>
        <taxon>Bacillota</taxon>
        <taxon>Bacilli</taxon>
        <taxon>Bacillales</taxon>
        <taxon>Paenibacillaceae</taxon>
        <taxon>Paenibacillus</taxon>
    </lineage>
</organism>
<accession>A0A7W5B185</accession>
<dbReference type="Proteomes" id="UP000570361">
    <property type="component" value="Unassembled WGS sequence"/>
</dbReference>